<dbReference type="Proteomes" id="UP000035800">
    <property type="component" value="Chromosome I"/>
</dbReference>
<accession>K8Y1F7</accession>
<dbReference type="STRING" id="758847.LSS_08259"/>
<evidence type="ECO:0000313" key="1">
    <source>
        <dbReference type="EMBL" id="EKT87354.1"/>
    </source>
</evidence>
<reference evidence="1 2" key="1">
    <citation type="journal article" date="2012" name="Gene">
        <title>Sequence of Leptospira santarosai serovar Shermani genome and prediction of virulence-associated genes.</title>
        <authorList>
            <person name="Chou L.F."/>
            <person name="Chen Y.T."/>
            <person name="Lu C.W."/>
            <person name="Ko Y.C."/>
            <person name="Tang C.Y."/>
            <person name="Pan M.J."/>
            <person name="Tian Y.C."/>
            <person name="Chiu C.H."/>
            <person name="Hung C.C."/>
            <person name="Yang C.W."/>
        </authorList>
    </citation>
    <scope>NUCLEOTIDE SEQUENCE [LARGE SCALE GENOMIC DNA]</scope>
    <source>
        <strain evidence="1">LT 821</strain>
    </source>
</reference>
<reference evidence="1 2" key="2">
    <citation type="journal article" date="2014" name="Emerg. Microbes Infect.">
        <title>Potential impact on kidney infection: a whole-genome analysis of Leptospira santarosai serovar Shermani.</title>
        <authorList>
            <person name="Chou L.F."/>
            <person name="Chen T.W."/>
            <person name="Ko Y.C."/>
            <person name="Pan M.J."/>
            <person name="Tian Y.C."/>
            <person name="Chiu C.H."/>
            <person name="Tang P."/>
            <person name="Hung C.C."/>
            <person name="Yang C.W."/>
        </authorList>
    </citation>
    <scope>NUCLEOTIDE SEQUENCE</scope>
    <source>
        <strain evidence="1 2">LT 821</strain>
    </source>
</reference>
<dbReference type="AlphaFoldDB" id="K8Y1F7"/>
<gene>
    <name evidence="1" type="ORF">LSS_08259</name>
</gene>
<dbReference type="KEGG" id="lst:LSS_08259"/>
<dbReference type="EMBL" id="CP006694">
    <property type="protein sequence ID" value="EKT87354.1"/>
    <property type="molecule type" value="Genomic_DNA"/>
</dbReference>
<proteinExistence type="predicted"/>
<organism evidence="1 2">
    <name type="scientific">Leptospira santarosai serovar Shermani str. LT 821</name>
    <dbReference type="NCBI Taxonomy" id="758847"/>
    <lineage>
        <taxon>Bacteria</taxon>
        <taxon>Pseudomonadati</taxon>
        <taxon>Spirochaetota</taxon>
        <taxon>Spirochaetia</taxon>
        <taxon>Leptospirales</taxon>
        <taxon>Leptospiraceae</taxon>
        <taxon>Leptospira</taxon>
    </lineage>
</organism>
<name>K8Y1F7_9LEPT</name>
<sequence length="121" mass="14472">MNILSVFILGKRFEFLIRSEAVCRRDRSKNTAVQHVSIRLENFLLVCGWKWKSLGPTSTSRIECGNSDRIFIRRVSLFRRCRNVGTSTEKTNQFPVRLRKWRLARSYIKYSLQKIQYIKLW</sequence>
<dbReference type="PATRIC" id="fig|758847.3.peg.1735"/>
<evidence type="ECO:0000313" key="2">
    <source>
        <dbReference type="Proteomes" id="UP000035800"/>
    </source>
</evidence>
<protein>
    <submittedName>
        <fullName evidence="1">Uncharacterized protein</fullName>
    </submittedName>
</protein>